<sequence length="115" mass="12776">MKFFYKRYAPGLFRPVIPIEIKANTKSVRYEALIDSGADLCIFDGQIAQVLGISVRKGQKRFVGGITGTERPFFVHPVLILIGGWDYEIAAGFMPDLPPFGYGVLGQKGLYFNSL</sequence>
<dbReference type="InterPro" id="IPR021109">
    <property type="entry name" value="Peptidase_aspartic_dom_sf"/>
</dbReference>
<proteinExistence type="predicted"/>
<comment type="caution">
    <text evidence="1">The sequence shown here is derived from an EMBL/GenBank/DDBJ whole genome shotgun (WGS) entry which is preliminary data.</text>
</comment>
<reference evidence="1 2" key="1">
    <citation type="journal article" date="2015" name="Nature">
        <title>rRNA introns, odd ribosomes, and small enigmatic genomes across a large radiation of phyla.</title>
        <authorList>
            <person name="Brown C.T."/>
            <person name="Hug L.A."/>
            <person name="Thomas B.C."/>
            <person name="Sharon I."/>
            <person name="Castelle C.J."/>
            <person name="Singh A."/>
            <person name="Wilkins M.J."/>
            <person name="Williams K.H."/>
            <person name="Banfield J.F."/>
        </authorList>
    </citation>
    <scope>NUCLEOTIDE SEQUENCE [LARGE SCALE GENOMIC DNA]</scope>
</reference>
<dbReference type="Proteomes" id="UP000034877">
    <property type="component" value="Unassembled WGS sequence"/>
</dbReference>
<organism evidence="1 2">
    <name type="scientific">Candidatus Amesbacteria bacterium GW2011_GWC1_48_10</name>
    <dbReference type="NCBI Taxonomy" id="1618365"/>
    <lineage>
        <taxon>Bacteria</taxon>
        <taxon>Candidatus Amesiibacteriota</taxon>
    </lineage>
</organism>
<name>A0A0G1XE17_9BACT</name>
<dbReference type="EMBL" id="LCPE01000032">
    <property type="protein sequence ID" value="KKU92585.1"/>
    <property type="molecule type" value="Genomic_DNA"/>
</dbReference>
<protein>
    <submittedName>
        <fullName evidence="1">Seg</fullName>
    </submittedName>
</protein>
<evidence type="ECO:0000313" key="2">
    <source>
        <dbReference type="Proteomes" id="UP000034877"/>
    </source>
</evidence>
<evidence type="ECO:0000313" key="1">
    <source>
        <dbReference type="EMBL" id="KKU92585.1"/>
    </source>
</evidence>
<accession>A0A0G1XE17</accession>
<dbReference type="SUPFAM" id="SSF50630">
    <property type="entry name" value="Acid proteases"/>
    <property type="match status" value="1"/>
</dbReference>
<dbReference type="Gene3D" id="2.40.70.10">
    <property type="entry name" value="Acid Proteases"/>
    <property type="match status" value="1"/>
</dbReference>
<gene>
    <name evidence="1" type="ORF">UY22_C0032G0015</name>
</gene>
<dbReference type="AlphaFoldDB" id="A0A0G1XE17"/>